<evidence type="ECO:0000313" key="3">
    <source>
        <dbReference type="Proteomes" id="UP000027456"/>
    </source>
</evidence>
<sequence>MSAPAEQNVSLDEYVRTADFDNECYEKALKHVNSFSDGGGIVEDEDLWFSDDGDSSAATVELSPYDVPKLEANLYYAGVGPKGRGPKLIYRTSEDVFEVPSGPEAYKRLMRVIAVPDTHEFGLNVTWDAIRDQVVVLLDQKKIKVTSVDFVRFTWLNKHADREIEDDENDDEDAEDEEDMNYDDTPRIQPVEYGDRHYTNPTIWIGVLPDTLTGSVAHDSSKDIRVFLDSLHVQNIDIAYRESLYQPLSGHGPALFPAVKDDGSLKDVIDNVSAALSLPIAGRKTTMQGTLGPYFRVKDKLYAITARHNVFVLKGDNEEYHYRDSGPKKEVMVMGAPAFKNYLASIQAVIGTHIDAVARLEKKVMTFRGRVQDGINVVESQKKLGKHETELANIRTKIEDLKNFFVNIKKKWSKPKDRVIGFVRWAPSIGVGVASHRYTRDLCVIELDKEKFRFMIGNVLNLGPEMSEPKLKSLIYQRDDVPSDFKYPDDGLLALRGILTADQVTNPTNLNLQDYRVRRVLKRGFATNTTVGTLTRFMSFVRQYFQTGTQESIEVAILSHEQDSGTFSKAGDSGALIVSTIGEFIALLTGGTSKGTDASDITYATPFERVWDLVQAEFPGANLDFDNLEEFLADVA</sequence>
<comment type="caution">
    <text evidence="2">The sequence shown here is derived from an EMBL/GenBank/DDBJ whole genome shotgun (WGS) entry which is preliminary data.</text>
</comment>
<feature type="region of interest" description="Disordered" evidence="1">
    <location>
        <begin position="163"/>
        <end position="192"/>
    </location>
</feature>
<dbReference type="Proteomes" id="UP000027456">
    <property type="component" value="Unassembled WGS sequence"/>
</dbReference>
<protein>
    <submittedName>
        <fullName evidence="2">Uncharacterized protein</fullName>
    </submittedName>
</protein>
<keyword evidence="3" id="KW-1185">Reference proteome</keyword>
<evidence type="ECO:0000256" key="1">
    <source>
        <dbReference type="SAM" id="MobiDB-lite"/>
    </source>
</evidence>
<dbReference type="HOGENOM" id="CLU_024804_0_0_1"/>
<dbReference type="OrthoDB" id="5424209at2759"/>
<dbReference type="AlphaFoldDB" id="A0A074S2V0"/>
<organism evidence="2 3">
    <name type="scientific">Rhizoctonia solani 123E</name>
    <dbReference type="NCBI Taxonomy" id="1423351"/>
    <lineage>
        <taxon>Eukaryota</taxon>
        <taxon>Fungi</taxon>
        <taxon>Dikarya</taxon>
        <taxon>Basidiomycota</taxon>
        <taxon>Agaricomycotina</taxon>
        <taxon>Agaricomycetes</taxon>
        <taxon>Cantharellales</taxon>
        <taxon>Ceratobasidiaceae</taxon>
        <taxon>Rhizoctonia</taxon>
    </lineage>
</organism>
<name>A0A074S2V0_9AGAM</name>
<feature type="compositionally biased region" description="Acidic residues" evidence="1">
    <location>
        <begin position="163"/>
        <end position="182"/>
    </location>
</feature>
<reference evidence="2 3" key="1">
    <citation type="submission" date="2013-12" db="EMBL/GenBank/DDBJ databases">
        <authorList>
            <person name="Cubeta M."/>
            <person name="Pakala S."/>
            <person name="Fedorova N."/>
            <person name="Thomas E."/>
            <person name="Dean R."/>
            <person name="Jabaji S."/>
            <person name="Neate S."/>
            <person name="Toda T."/>
            <person name="Tavantzis S."/>
            <person name="Vilgalys R."/>
            <person name="Bharathan N."/>
            <person name="Pakala S."/>
            <person name="Losada L.S."/>
            <person name="Zafar N."/>
            <person name="Nierman W."/>
        </authorList>
    </citation>
    <scope>NUCLEOTIDE SEQUENCE [LARGE SCALE GENOMIC DNA]</scope>
    <source>
        <strain evidence="2 3">123E</strain>
    </source>
</reference>
<accession>A0A074S2V0</accession>
<evidence type="ECO:0000313" key="2">
    <source>
        <dbReference type="EMBL" id="KEP51865.1"/>
    </source>
</evidence>
<dbReference type="EMBL" id="AZST01000138">
    <property type="protein sequence ID" value="KEP51865.1"/>
    <property type="molecule type" value="Genomic_DNA"/>
</dbReference>
<proteinExistence type="predicted"/>
<gene>
    <name evidence="2" type="ORF">V565_054320</name>
</gene>